<dbReference type="Gene3D" id="3.40.630.10">
    <property type="entry name" value="Zn peptidases"/>
    <property type="match status" value="1"/>
</dbReference>
<dbReference type="InterPro" id="IPR001261">
    <property type="entry name" value="ArgE/DapE_CS"/>
</dbReference>
<keyword evidence="9" id="KW-1185">Reference proteome</keyword>
<dbReference type="Gene3D" id="1.10.150.900">
    <property type="match status" value="1"/>
</dbReference>
<dbReference type="PROSITE" id="PS00758">
    <property type="entry name" value="ARGE_DAPE_CPG2_1"/>
    <property type="match status" value="1"/>
</dbReference>
<name>A0A844YVZ4_9SPHN</name>
<dbReference type="NCBIfam" id="NF006596">
    <property type="entry name" value="PRK09133.1"/>
    <property type="match status" value="1"/>
</dbReference>
<dbReference type="GO" id="GO:0046872">
    <property type="term" value="F:metal ion binding"/>
    <property type="evidence" value="ECO:0007669"/>
    <property type="project" value="UniProtKB-KW"/>
</dbReference>
<evidence type="ECO:0000313" key="8">
    <source>
        <dbReference type="EMBL" id="MXO71108.1"/>
    </source>
</evidence>
<dbReference type="InterPro" id="IPR036264">
    <property type="entry name" value="Bact_exopeptidase_dim_dom"/>
</dbReference>
<feature type="chain" id="PRO_5032778644" evidence="6">
    <location>
        <begin position="30"/>
        <end position="469"/>
    </location>
</feature>
<evidence type="ECO:0000259" key="7">
    <source>
        <dbReference type="Pfam" id="PF07687"/>
    </source>
</evidence>
<feature type="domain" description="Peptidase M20 dimerisation" evidence="7">
    <location>
        <begin position="219"/>
        <end position="362"/>
    </location>
</feature>
<organism evidence="8 9">
    <name type="scientific">Alteraurantiacibacter buctensis</name>
    <dbReference type="NCBI Taxonomy" id="1503981"/>
    <lineage>
        <taxon>Bacteria</taxon>
        <taxon>Pseudomonadati</taxon>
        <taxon>Pseudomonadota</taxon>
        <taxon>Alphaproteobacteria</taxon>
        <taxon>Sphingomonadales</taxon>
        <taxon>Erythrobacteraceae</taxon>
        <taxon>Alteraurantiacibacter</taxon>
    </lineage>
</organism>
<keyword evidence="6" id="KW-0732">Signal</keyword>
<dbReference type="SUPFAM" id="SSF55031">
    <property type="entry name" value="Bacterial exopeptidase dimerisation domain"/>
    <property type="match status" value="1"/>
</dbReference>
<accession>A0A844YVZ4</accession>
<evidence type="ECO:0000256" key="3">
    <source>
        <dbReference type="ARBA" id="ARBA00022723"/>
    </source>
</evidence>
<dbReference type="Pfam" id="PF07687">
    <property type="entry name" value="M20_dimer"/>
    <property type="match status" value="1"/>
</dbReference>
<evidence type="ECO:0000256" key="5">
    <source>
        <dbReference type="ARBA" id="ARBA00022833"/>
    </source>
</evidence>
<keyword evidence="2" id="KW-0645">Protease</keyword>
<dbReference type="Pfam" id="PF01546">
    <property type="entry name" value="Peptidase_M20"/>
    <property type="match status" value="1"/>
</dbReference>
<evidence type="ECO:0000256" key="4">
    <source>
        <dbReference type="ARBA" id="ARBA00022801"/>
    </source>
</evidence>
<proteinExistence type="inferred from homology"/>
<gene>
    <name evidence="8" type="ORF">GRI99_05585</name>
</gene>
<dbReference type="PANTHER" id="PTHR45962:SF1">
    <property type="entry name" value="N-FATTY-ACYL-AMINO ACID SYNTHASE_HYDROLASE PM20D1"/>
    <property type="match status" value="1"/>
</dbReference>
<dbReference type="RefSeq" id="WP_160771058.1">
    <property type="nucleotide sequence ID" value="NZ_WTYV01000002.1"/>
</dbReference>
<dbReference type="OrthoDB" id="9809784at2"/>
<dbReference type="EMBL" id="WTYV01000002">
    <property type="protein sequence ID" value="MXO71108.1"/>
    <property type="molecule type" value="Genomic_DNA"/>
</dbReference>
<dbReference type="InterPro" id="IPR002933">
    <property type="entry name" value="Peptidase_M20"/>
</dbReference>
<comment type="caution">
    <text evidence="8">The sequence shown here is derived from an EMBL/GenBank/DDBJ whole genome shotgun (WGS) entry which is preliminary data.</text>
</comment>
<keyword evidence="3" id="KW-0479">Metal-binding</keyword>
<reference evidence="8 9" key="1">
    <citation type="submission" date="2019-12" db="EMBL/GenBank/DDBJ databases">
        <title>Genomic-based taxomic classification of the family Erythrobacteraceae.</title>
        <authorList>
            <person name="Xu L."/>
        </authorList>
    </citation>
    <scope>NUCLEOTIDE SEQUENCE [LARGE SCALE GENOMIC DNA]</scope>
    <source>
        <strain evidence="8 9">M0322</strain>
    </source>
</reference>
<comment type="similarity">
    <text evidence="1">Belongs to the peptidase M20A family.</text>
</comment>
<evidence type="ECO:0000256" key="2">
    <source>
        <dbReference type="ARBA" id="ARBA00022670"/>
    </source>
</evidence>
<dbReference type="GO" id="GO:0051603">
    <property type="term" value="P:proteolysis involved in protein catabolic process"/>
    <property type="evidence" value="ECO:0007669"/>
    <property type="project" value="TreeGrafter"/>
</dbReference>
<evidence type="ECO:0000256" key="6">
    <source>
        <dbReference type="SAM" id="SignalP"/>
    </source>
</evidence>
<evidence type="ECO:0000256" key="1">
    <source>
        <dbReference type="ARBA" id="ARBA00006247"/>
    </source>
</evidence>
<dbReference type="GO" id="GO:0004180">
    <property type="term" value="F:carboxypeptidase activity"/>
    <property type="evidence" value="ECO:0007669"/>
    <property type="project" value="TreeGrafter"/>
</dbReference>
<dbReference type="AlphaFoldDB" id="A0A844YVZ4"/>
<keyword evidence="5" id="KW-0862">Zinc</keyword>
<keyword evidence="4 8" id="KW-0378">Hydrolase</keyword>
<dbReference type="InterPro" id="IPR047177">
    <property type="entry name" value="Pept_M20A"/>
</dbReference>
<dbReference type="InterPro" id="IPR011650">
    <property type="entry name" value="Peptidase_M20_dimer"/>
</dbReference>
<feature type="signal peptide" evidence="6">
    <location>
        <begin position="1"/>
        <end position="29"/>
    </location>
</feature>
<evidence type="ECO:0000313" key="9">
    <source>
        <dbReference type="Proteomes" id="UP000466966"/>
    </source>
</evidence>
<dbReference type="Proteomes" id="UP000466966">
    <property type="component" value="Unassembled WGS sequence"/>
</dbReference>
<sequence length="469" mass="49702">MRPSPKRHAATLLAAAALAGLAQPAAAQADQTLARQLLAEAVASNTAPSGGTTTRPLVDLLVRHLRAADFSEADIATPAISEALPSLVVRYRSPNPQARPVLLMAHMDVVEALPADWSYPPFELTEEDGWLYGRGSEDNKAGVAILVANFIRLKQEGFVPDRDLIVMLTADEETNGLSAQQLLSQHSDLVDAEFALNTDGGGVIADEAGNPQAFIMQTAEKVYATYAFTASDPGGHSSLPKPDSPISAVARALVALEDWHFPINLGETSRSFFRQWSVVADADERPLLAALAAYQPGDLEPAGLAANPYYNSLARTTCVATGLTGGHAENALPQNARAVINCRVLPQESEASVRERLAALAAPYGVTVEEVFPYAGSPPSALEPGIMQLVSDTAARHFGVIPVIPELSTGATDGSFTRSEGIPTYGVGAVAEDPAGTRIHGKDERIAITSFNLALDYWYDLTRSVATLD</sequence>
<dbReference type="PANTHER" id="PTHR45962">
    <property type="entry name" value="N-FATTY-ACYL-AMINO ACID SYNTHASE/HYDROLASE PM20D1"/>
    <property type="match status" value="1"/>
</dbReference>
<dbReference type="Gene3D" id="3.30.70.360">
    <property type="match status" value="1"/>
</dbReference>
<protein>
    <submittedName>
        <fullName evidence="8">M20/M25/M40 family metallo-hydrolase</fullName>
    </submittedName>
</protein>
<dbReference type="SUPFAM" id="SSF53187">
    <property type="entry name" value="Zn-dependent exopeptidases"/>
    <property type="match status" value="1"/>
</dbReference>